<reference evidence="1 2" key="1">
    <citation type="submission" date="2015-01" db="EMBL/GenBank/DDBJ databases">
        <title>Evolution of Trichinella species and genotypes.</title>
        <authorList>
            <person name="Korhonen P.K."/>
            <person name="Edoardo P."/>
            <person name="Giuseppe L.R."/>
            <person name="Gasser R.B."/>
        </authorList>
    </citation>
    <scope>NUCLEOTIDE SEQUENCE [LARGE SCALE GENOMIC DNA]</scope>
    <source>
        <strain evidence="1">ISS1029</strain>
    </source>
</reference>
<evidence type="ECO:0000313" key="1">
    <source>
        <dbReference type="EMBL" id="KRZ03562.1"/>
    </source>
</evidence>
<dbReference type="InterPro" id="IPR036388">
    <property type="entry name" value="WH-like_DNA-bd_sf"/>
</dbReference>
<dbReference type="EMBL" id="JYDP01000189">
    <property type="protein sequence ID" value="KRZ03562.1"/>
    <property type="molecule type" value="Genomic_DNA"/>
</dbReference>
<name>A0A0V1GZR2_9BILA</name>
<proteinExistence type="predicted"/>
<protein>
    <submittedName>
        <fullName evidence="1">Uncharacterized protein</fullName>
    </submittedName>
</protein>
<evidence type="ECO:0000313" key="2">
    <source>
        <dbReference type="Proteomes" id="UP000055024"/>
    </source>
</evidence>
<gene>
    <name evidence="1" type="ORF">T11_2922</name>
</gene>
<comment type="caution">
    <text evidence="1">The sequence shown here is derived from an EMBL/GenBank/DDBJ whole genome shotgun (WGS) entry which is preliminary data.</text>
</comment>
<dbReference type="AlphaFoldDB" id="A0A0V1GZR2"/>
<keyword evidence="2" id="KW-1185">Reference proteome</keyword>
<dbReference type="Proteomes" id="UP000055024">
    <property type="component" value="Unassembled WGS sequence"/>
</dbReference>
<dbReference type="Gene3D" id="1.10.10.10">
    <property type="entry name" value="Winged helix-like DNA-binding domain superfamily/Winged helix DNA-binding domain"/>
    <property type="match status" value="1"/>
</dbReference>
<accession>A0A0V1GZR2</accession>
<sequence>MDYMAQKGTKRQFDIVELSNSTGISDVDIVTTLFTYDMLAKEGKRRILDSHTFHQAYRKLHLSERSRRVNNACFV</sequence>
<organism evidence="1 2">
    <name type="scientific">Trichinella zimbabwensis</name>
    <dbReference type="NCBI Taxonomy" id="268475"/>
    <lineage>
        <taxon>Eukaryota</taxon>
        <taxon>Metazoa</taxon>
        <taxon>Ecdysozoa</taxon>
        <taxon>Nematoda</taxon>
        <taxon>Enoplea</taxon>
        <taxon>Dorylaimia</taxon>
        <taxon>Trichinellida</taxon>
        <taxon>Trichinellidae</taxon>
        <taxon>Trichinella</taxon>
    </lineage>
</organism>